<keyword evidence="4" id="KW-1185">Reference proteome</keyword>
<feature type="region of interest" description="Disordered" evidence="1">
    <location>
        <begin position="380"/>
        <end position="413"/>
    </location>
</feature>
<protein>
    <submittedName>
        <fullName evidence="3">Uncharacterized protein</fullName>
    </submittedName>
</protein>
<gene>
    <name evidence="3" type="ORF">ACFQS3_16730</name>
</gene>
<feature type="transmembrane region" description="Helical" evidence="2">
    <location>
        <begin position="288"/>
        <end position="311"/>
    </location>
</feature>
<feature type="transmembrane region" description="Helical" evidence="2">
    <location>
        <begin position="65"/>
        <end position="86"/>
    </location>
</feature>
<feature type="compositionally biased region" description="Pro residues" evidence="1">
    <location>
        <begin position="390"/>
        <end position="413"/>
    </location>
</feature>
<sequence length="413" mass="43297">MTFPPPPPDRMHLQYQPAPAPPQQQAGPGGAYGPVHHNPDQPVPGQLPPPAMTMAKPGTITGVQVILWIFTALAGIGDIGSAIGLVNYFNPFSLIGLAFAVYSTVQALASGIHITRGKRWAWIWSLVSAILGLAISAVAIVFGIVYIETGWVSLLVGIALGGLYGTLLGLLCSKSARQWILMHRIQRGEVRLPGAPGGFAQGAAPERPATRPGAATFAAILAGLVVALAAWTAFGTIRTLVALHNGGFGVEYMAMGYGTGLTMVTAATAVLTVAFGIVAALGVLRGSFGARVFTVVWTSVLVLPWGLIAVAQTMDYVRYSEYTLPPDKANWTVTLVRQDLVALLVIALFIAVLTPAVRSWTPGKGGTALIVVVPQAQYGTQPQGQYGPPQQYPPQGPGAQPPQPYSPQPPYSG</sequence>
<dbReference type="EMBL" id="JBHSYS010000003">
    <property type="protein sequence ID" value="MFC6958848.1"/>
    <property type="molecule type" value="Genomic_DNA"/>
</dbReference>
<organism evidence="3 4">
    <name type="scientific">Glycomyces mayteni</name>
    <dbReference type="NCBI Taxonomy" id="543887"/>
    <lineage>
        <taxon>Bacteria</taxon>
        <taxon>Bacillati</taxon>
        <taxon>Actinomycetota</taxon>
        <taxon>Actinomycetes</taxon>
        <taxon>Glycomycetales</taxon>
        <taxon>Glycomycetaceae</taxon>
        <taxon>Glycomyces</taxon>
    </lineage>
</organism>
<keyword evidence="2" id="KW-0812">Transmembrane</keyword>
<reference evidence="4" key="1">
    <citation type="journal article" date="2019" name="Int. J. Syst. Evol. Microbiol.">
        <title>The Global Catalogue of Microorganisms (GCM) 10K type strain sequencing project: providing services to taxonomists for standard genome sequencing and annotation.</title>
        <authorList>
            <consortium name="The Broad Institute Genomics Platform"/>
            <consortium name="The Broad Institute Genome Sequencing Center for Infectious Disease"/>
            <person name="Wu L."/>
            <person name="Ma J."/>
        </authorList>
    </citation>
    <scope>NUCLEOTIDE SEQUENCE [LARGE SCALE GENOMIC DNA]</scope>
    <source>
        <strain evidence="4">KACC 12634</strain>
    </source>
</reference>
<name>A0ABW2DB96_9ACTN</name>
<evidence type="ECO:0000313" key="3">
    <source>
        <dbReference type="EMBL" id="MFC6958848.1"/>
    </source>
</evidence>
<accession>A0ABW2DB96</accession>
<comment type="caution">
    <text evidence="3">The sequence shown here is derived from an EMBL/GenBank/DDBJ whole genome shotgun (WGS) entry which is preliminary data.</text>
</comment>
<evidence type="ECO:0000256" key="2">
    <source>
        <dbReference type="SAM" id="Phobius"/>
    </source>
</evidence>
<keyword evidence="2" id="KW-0472">Membrane</keyword>
<feature type="transmembrane region" description="Helical" evidence="2">
    <location>
        <begin position="121"/>
        <end position="145"/>
    </location>
</feature>
<evidence type="ECO:0000256" key="1">
    <source>
        <dbReference type="SAM" id="MobiDB-lite"/>
    </source>
</evidence>
<feature type="transmembrane region" description="Helical" evidence="2">
    <location>
        <begin position="214"/>
        <end position="234"/>
    </location>
</feature>
<keyword evidence="2" id="KW-1133">Transmembrane helix</keyword>
<feature type="transmembrane region" description="Helical" evidence="2">
    <location>
        <begin position="340"/>
        <end position="357"/>
    </location>
</feature>
<dbReference type="RefSeq" id="WP_382351114.1">
    <property type="nucleotide sequence ID" value="NZ_JBHMBP010000003.1"/>
</dbReference>
<feature type="region of interest" description="Disordered" evidence="1">
    <location>
        <begin position="1"/>
        <end position="47"/>
    </location>
</feature>
<feature type="compositionally biased region" description="Low complexity" evidence="1">
    <location>
        <begin position="380"/>
        <end position="389"/>
    </location>
</feature>
<evidence type="ECO:0000313" key="4">
    <source>
        <dbReference type="Proteomes" id="UP001596470"/>
    </source>
</evidence>
<dbReference type="Proteomes" id="UP001596470">
    <property type="component" value="Unassembled WGS sequence"/>
</dbReference>
<feature type="transmembrane region" description="Helical" evidence="2">
    <location>
        <begin position="92"/>
        <end position="109"/>
    </location>
</feature>
<proteinExistence type="predicted"/>
<feature type="transmembrane region" description="Helical" evidence="2">
    <location>
        <begin position="151"/>
        <end position="172"/>
    </location>
</feature>
<feature type="transmembrane region" description="Helical" evidence="2">
    <location>
        <begin position="254"/>
        <end position="281"/>
    </location>
</feature>